<gene>
    <name evidence="2" type="ORF">SSGG_03251</name>
</gene>
<reference evidence="3" key="1">
    <citation type="submission" date="2008-10" db="EMBL/GenBank/DDBJ databases">
        <authorList>
            <person name="Molnar K."/>
        </authorList>
    </citation>
    <scope>NUCLEOTIDE SEQUENCE [LARGE SCALE GENOMIC DNA]</scope>
    <source>
        <strain evidence="3">NRRL 15998</strain>
    </source>
</reference>
<feature type="region of interest" description="Disordered" evidence="1">
    <location>
        <begin position="1"/>
        <end position="63"/>
    </location>
</feature>
<sequence>MRPTPASTEPKPFPDRVHRGVHHQSSKEQRWPGLHPPFTGSPSDRGEAHLPSRTTPDGGNPRA</sequence>
<evidence type="ECO:0000313" key="3">
    <source>
        <dbReference type="Proteomes" id="UP000003986"/>
    </source>
</evidence>
<organism evidence="2 3">
    <name type="scientific">Streptomyces filamentosus NRRL 15998</name>
    <dbReference type="NCBI Taxonomy" id="457431"/>
    <lineage>
        <taxon>Bacteria</taxon>
        <taxon>Bacillati</taxon>
        <taxon>Actinomycetota</taxon>
        <taxon>Actinomycetes</taxon>
        <taxon>Kitasatosporales</taxon>
        <taxon>Streptomycetaceae</taxon>
        <taxon>Streptomyces</taxon>
    </lineage>
</organism>
<protein>
    <submittedName>
        <fullName evidence="2">Predicted protein</fullName>
    </submittedName>
</protein>
<evidence type="ECO:0000313" key="2">
    <source>
        <dbReference type="EMBL" id="EFE75885.2"/>
    </source>
</evidence>
<dbReference type="Proteomes" id="UP000003986">
    <property type="component" value="Unassembled WGS sequence"/>
</dbReference>
<reference evidence="3" key="2">
    <citation type="submission" date="2008-12" db="EMBL/GenBank/DDBJ databases">
        <title>Annotation of Streptomyces roseosporus strain NRRL 15998.</title>
        <authorList>
            <consortium name="The Broad Institute Genome Sequencing Platform"/>
            <consortium name="Broad Institute Microbial Sequencing Center"/>
            <person name="Fischbach M."/>
            <person name="Ward D."/>
            <person name="Young S."/>
            <person name="Kodira C.D."/>
            <person name="Zeng Q."/>
            <person name="Koehrsen M."/>
            <person name="Godfrey P."/>
            <person name="Alvarado L."/>
            <person name="Berlin A.M."/>
            <person name="Borenstein D."/>
            <person name="Chen Z."/>
            <person name="Engels R."/>
            <person name="Freedman E."/>
            <person name="Gellesch M."/>
            <person name="Goldberg J."/>
            <person name="Griggs A."/>
            <person name="Gujja S."/>
            <person name="Heiman D.I."/>
            <person name="Hepburn T.A."/>
            <person name="Howarth C."/>
            <person name="Jen D."/>
            <person name="Larson L."/>
            <person name="Lewis B."/>
            <person name="Mehta T."/>
            <person name="Park D."/>
            <person name="Pearson M."/>
            <person name="Roberts A."/>
            <person name="Saif S."/>
            <person name="Shea T.D."/>
            <person name="Shenoy N."/>
            <person name="Sisk P."/>
            <person name="Stolte C."/>
            <person name="Sykes S.N."/>
            <person name="Walk T."/>
            <person name="White J."/>
            <person name="Yandava C."/>
            <person name="Straight P."/>
            <person name="Clardy J."/>
            <person name="Hung D."/>
            <person name="Kolter R."/>
            <person name="Mekalanos J."/>
            <person name="Walker S."/>
            <person name="Walsh C.T."/>
            <person name="Wieland B.L.C."/>
            <person name="Ilzarbe M."/>
            <person name="Galagan J."/>
            <person name="Nusbaum C."/>
            <person name="Birren B."/>
        </authorList>
    </citation>
    <scope>NUCLEOTIDE SEQUENCE [LARGE SCALE GENOMIC DNA]</scope>
    <source>
        <strain evidence="3">NRRL 15998</strain>
    </source>
</reference>
<proteinExistence type="predicted"/>
<dbReference type="EMBL" id="DS999644">
    <property type="protein sequence ID" value="EFE75885.2"/>
    <property type="molecule type" value="Genomic_DNA"/>
</dbReference>
<dbReference type="AlphaFoldDB" id="D6ARK9"/>
<name>D6ARK9_STRFL</name>
<evidence type="ECO:0000256" key="1">
    <source>
        <dbReference type="SAM" id="MobiDB-lite"/>
    </source>
</evidence>
<accession>D6ARK9</accession>